<dbReference type="EMBL" id="JAGJRS010000002">
    <property type="protein sequence ID" value="MBP1472803.1"/>
    <property type="molecule type" value="Genomic_DNA"/>
</dbReference>
<dbReference type="RefSeq" id="WP_209614538.1">
    <property type="nucleotide sequence ID" value="NZ_JAGJRS010000002.1"/>
</dbReference>
<protein>
    <submittedName>
        <fullName evidence="1">Uncharacterized protein</fullName>
    </submittedName>
</protein>
<proteinExistence type="predicted"/>
<name>A0ABS4DID3_9GAMM</name>
<sequence>MDKALEKQLIDLDDHDQRIRAELAADGSLFDGYHSRMEAVHRANAARLRAIIADHGWPGFSLVGERGAQAAWRIAQHSIGEPAFMRQCRDLLRQASANHDAHAWQHAYMDDRIRVLEGLPQRYGTQFRDGDHGPEPFPMEDPENIEARRQALGLPPLTEIVARAGKNPSPVRGDPATREAEELAWRKRVGWV</sequence>
<organism evidence="1 2">
    <name type="scientific">Frateuria flava</name>
    <dbReference type="NCBI Taxonomy" id="2821489"/>
    <lineage>
        <taxon>Bacteria</taxon>
        <taxon>Pseudomonadati</taxon>
        <taxon>Pseudomonadota</taxon>
        <taxon>Gammaproteobacteria</taxon>
        <taxon>Lysobacterales</taxon>
        <taxon>Rhodanobacteraceae</taxon>
        <taxon>Frateuria</taxon>
    </lineage>
</organism>
<gene>
    <name evidence="1" type="ORF">J7I44_00690</name>
</gene>
<evidence type="ECO:0000313" key="1">
    <source>
        <dbReference type="EMBL" id="MBP1472803.1"/>
    </source>
</evidence>
<reference evidence="1 2" key="1">
    <citation type="submission" date="2021-04" db="EMBL/GenBank/DDBJ databases">
        <authorList>
            <person name="Huq M.A."/>
        </authorList>
    </citation>
    <scope>NUCLEOTIDE SEQUENCE [LARGE SCALE GENOMIC DNA]</scope>
    <source>
        <strain evidence="1 2">MAH-13</strain>
    </source>
</reference>
<accession>A0ABS4DID3</accession>
<dbReference type="Proteomes" id="UP000823790">
    <property type="component" value="Unassembled WGS sequence"/>
</dbReference>
<dbReference type="Pfam" id="PF20329">
    <property type="entry name" value="DUF6624"/>
    <property type="match status" value="1"/>
</dbReference>
<keyword evidence="2" id="KW-1185">Reference proteome</keyword>
<evidence type="ECO:0000313" key="2">
    <source>
        <dbReference type="Proteomes" id="UP000823790"/>
    </source>
</evidence>
<dbReference type="InterPro" id="IPR046732">
    <property type="entry name" value="DUF6624"/>
</dbReference>
<comment type="caution">
    <text evidence="1">The sequence shown here is derived from an EMBL/GenBank/DDBJ whole genome shotgun (WGS) entry which is preliminary data.</text>
</comment>